<protein>
    <submittedName>
        <fullName evidence="1">Uncharacterized protein</fullName>
    </submittedName>
</protein>
<name>A0A975WY09_9BURK</name>
<accession>A0A975WY09</accession>
<gene>
    <name evidence="1" type="ORF">CBM2589_B200180</name>
</gene>
<reference evidence="1 2" key="1">
    <citation type="submission" date="2018-01" db="EMBL/GenBank/DDBJ databases">
        <authorList>
            <person name="Clerissi C."/>
        </authorList>
    </citation>
    <scope>NUCLEOTIDE SEQUENCE [LARGE SCALE GENOMIC DNA]</scope>
    <source>
        <strain evidence="1">Cupriavidus taiwanensis STM 3521</strain>
    </source>
</reference>
<organism evidence="1 2">
    <name type="scientific">Cupriavidus taiwanensis</name>
    <dbReference type="NCBI Taxonomy" id="164546"/>
    <lineage>
        <taxon>Bacteria</taxon>
        <taxon>Pseudomonadati</taxon>
        <taxon>Pseudomonadota</taxon>
        <taxon>Betaproteobacteria</taxon>
        <taxon>Burkholderiales</taxon>
        <taxon>Burkholderiaceae</taxon>
        <taxon>Cupriavidus</taxon>
    </lineage>
</organism>
<proteinExistence type="predicted"/>
<sequence length="143" mass="15509">MESMTAVLAANSGAMPLEEVKRERFRPPRAGILCARASSIGGAFPLSTRPPAAAAGGDAAQTYPVTFSQCNKILALCYNPRREFRNCEIRQAPGLLPRRIRCPPKLCFLAAGRLVITIWPQPPSRTHRSPDVASSPILLNSLN</sequence>
<evidence type="ECO:0000313" key="1">
    <source>
        <dbReference type="EMBL" id="SOY47846.1"/>
    </source>
</evidence>
<comment type="caution">
    <text evidence="1">The sequence shown here is derived from an EMBL/GenBank/DDBJ whole genome shotgun (WGS) entry which is preliminary data.</text>
</comment>
<dbReference type="EMBL" id="OFSP01000013">
    <property type="protein sequence ID" value="SOY47846.1"/>
    <property type="molecule type" value="Genomic_DNA"/>
</dbReference>
<dbReference type="AlphaFoldDB" id="A0A975WY09"/>
<evidence type="ECO:0000313" key="2">
    <source>
        <dbReference type="Proteomes" id="UP000256297"/>
    </source>
</evidence>
<dbReference type="Proteomes" id="UP000256297">
    <property type="component" value="Chromosome CBM2589_b"/>
</dbReference>